<reference evidence="2" key="2">
    <citation type="submission" date="2020-11" db="EMBL/GenBank/DDBJ databases">
        <authorList>
            <person name="McCartney M.A."/>
            <person name="Auch B."/>
            <person name="Kono T."/>
            <person name="Mallez S."/>
            <person name="Becker A."/>
            <person name="Gohl D.M."/>
            <person name="Silverstein K.A.T."/>
            <person name="Koren S."/>
            <person name="Bechman K.B."/>
            <person name="Herman A."/>
            <person name="Abrahante J.E."/>
            <person name="Garbe J."/>
        </authorList>
    </citation>
    <scope>NUCLEOTIDE SEQUENCE</scope>
    <source>
        <strain evidence="2">Duluth1</strain>
        <tissue evidence="2">Whole animal</tissue>
    </source>
</reference>
<protein>
    <recommendedName>
        <fullName evidence="1">Mab-21-like HhH/H2TH-like domain-containing protein</fullName>
    </recommendedName>
</protein>
<evidence type="ECO:0000313" key="2">
    <source>
        <dbReference type="EMBL" id="KAH3725143.1"/>
    </source>
</evidence>
<feature type="domain" description="Mab-21-like HhH/H2TH-like" evidence="1">
    <location>
        <begin position="1"/>
        <end position="69"/>
    </location>
</feature>
<organism evidence="2 3">
    <name type="scientific">Dreissena polymorpha</name>
    <name type="common">Zebra mussel</name>
    <name type="synonym">Mytilus polymorpha</name>
    <dbReference type="NCBI Taxonomy" id="45954"/>
    <lineage>
        <taxon>Eukaryota</taxon>
        <taxon>Metazoa</taxon>
        <taxon>Spiralia</taxon>
        <taxon>Lophotrochozoa</taxon>
        <taxon>Mollusca</taxon>
        <taxon>Bivalvia</taxon>
        <taxon>Autobranchia</taxon>
        <taxon>Heteroconchia</taxon>
        <taxon>Euheterodonta</taxon>
        <taxon>Imparidentia</taxon>
        <taxon>Neoheterodontei</taxon>
        <taxon>Myida</taxon>
        <taxon>Dreissenoidea</taxon>
        <taxon>Dreissenidae</taxon>
        <taxon>Dreissena</taxon>
    </lineage>
</organism>
<dbReference type="Gene3D" id="1.10.1410.40">
    <property type="match status" value="1"/>
</dbReference>
<accession>A0A9D4HPT6</accession>
<dbReference type="InterPro" id="IPR046906">
    <property type="entry name" value="Mab-21_HhH/H2TH-like"/>
</dbReference>
<sequence length="147" mass="17430">MKNVVFWIVESHRQEIFREQNRMHLLQIALKFLQTALVNNNLPYYMIPGRDLLVGRTTENERSRLISKLGEVIAEDGRIIYRLPKLREAVSTVPPGELEQAGKRRDQLERLVLTRQYMHASYRASNFQREEIDILYWNDKGYRDAIV</sequence>
<dbReference type="Pfam" id="PF20266">
    <property type="entry name" value="Mab-21_C"/>
    <property type="match status" value="1"/>
</dbReference>
<evidence type="ECO:0000313" key="3">
    <source>
        <dbReference type="Proteomes" id="UP000828390"/>
    </source>
</evidence>
<reference evidence="2" key="1">
    <citation type="journal article" date="2019" name="bioRxiv">
        <title>The Genome of the Zebra Mussel, Dreissena polymorpha: A Resource for Invasive Species Research.</title>
        <authorList>
            <person name="McCartney M.A."/>
            <person name="Auch B."/>
            <person name="Kono T."/>
            <person name="Mallez S."/>
            <person name="Zhang Y."/>
            <person name="Obille A."/>
            <person name="Becker A."/>
            <person name="Abrahante J.E."/>
            <person name="Garbe J."/>
            <person name="Badalamenti J.P."/>
            <person name="Herman A."/>
            <person name="Mangelson H."/>
            <person name="Liachko I."/>
            <person name="Sullivan S."/>
            <person name="Sone E.D."/>
            <person name="Koren S."/>
            <person name="Silverstein K.A.T."/>
            <person name="Beckman K.B."/>
            <person name="Gohl D.M."/>
        </authorList>
    </citation>
    <scope>NUCLEOTIDE SEQUENCE</scope>
    <source>
        <strain evidence="2">Duluth1</strain>
        <tissue evidence="2">Whole animal</tissue>
    </source>
</reference>
<keyword evidence="3" id="KW-1185">Reference proteome</keyword>
<dbReference type="AlphaFoldDB" id="A0A9D4HPT6"/>
<name>A0A9D4HPT6_DREPO</name>
<dbReference type="EMBL" id="JAIWYP010000012">
    <property type="protein sequence ID" value="KAH3725143.1"/>
    <property type="molecule type" value="Genomic_DNA"/>
</dbReference>
<dbReference type="Proteomes" id="UP000828390">
    <property type="component" value="Unassembled WGS sequence"/>
</dbReference>
<proteinExistence type="predicted"/>
<evidence type="ECO:0000259" key="1">
    <source>
        <dbReference type="Pfam" id="PF20266"/>
    </source>
</evidence>
<comment type="caution">
    <text evidence="2">The sequence shown here is derived from an EMBL/GenBank/DDBJ whole genome shotgun (WGS) entry which is preliminary data.</text>
</comment>
<gene>
    <name evidence="2" type="ORF">DPMN_050976</name>
</gene>